<reference evidence="1 2" key="1">
    <citation type="journal article" date="2020" name="Antonie Van Leeuwenhoek">
        <title>Rhodopirellula heiligendammensis sp. nov., Rhodopirellula pilleata sp. nov., and Rhodopirellula solitaria sp. nov. isolated from natural or artificial marine surfaces in Northern Germany and California, USA, and emended description of the genus Rhodopirellula.</title>
        <authorList>
            <person name="Kallscheuer N."/>
            <person name="Wiegand S."/>
            <person name="Jogler M."/>
            <person name="Boedeker C."/>
            <person name="Peeters S.H."/>
            <person name="Rast P."/>
            <person name="Heuer A."/>
            <person name="Jetten M.S.M."/>
            <person name="Rohde M."/>
            <person name="Jogler C."/>
        </authorList>
    </citation>
    <scope>NUCLEOTIDE SEQUENCE [LARGE SCALE GENOMIC DNA]</scope>
    <source>
        <strain evidence="1 2">Poly21</strain>
    </source>
</reference>
<dbReference type="AlphaFoldDB" id="A0A5C6BT35"/>
<proteinExistence type="predicted"/>
<accession>A0A5C6BT35</accession>
<evidence type="ECO:0000313" key="2">
    <source>
        <dbReference type="Proteomes" id="UP000319908"/>
    </source>
</evidence>
<evidence type="ECO:0000313" key="1">
    <source>
        <dbReference type="EMBL" id="TWU15383.1"/>
    </source>
</evidence>
<organism evidence="1 2">
    <name type="scientific">Allorhodopirellula heiligendammensis</name>
    <dbReference type="NCBI Taxonomy" id="2714739"/>
    <lineage>
        <taxon>Bacteria</taxon>
        <taxon>Pseudomonadati</taxon>
        <taxon>Planctomycetota</taxon>
        <taxon>Planctomycetia</taxon>
        <taxon>Pirellulales</taxon>
        <taxon>Pirellulaceae</taxon>
        <taxon>Allorhodopirellula</taxon>
    </lineage>
</organism>
<name>A0A5C6BT35_9BACT</name>
<dbReference type="Proteomes" id="UP000319908">
    <property type="component" value="Unassembled WGS sequence"/>
</dbReference>
<keyword evidence="2" id="KW-1185">Reference proteome</keyword>
<sequence>MPNWLPFDPNGSGFQSVLVGPNERALRPGGDGDAMPGTTTKPELACHLAWLLSPTGTQIPCQRRLANVLAQELVSTSQCTSDVKPY</sequence>
<comment type="caution">
    <text evidence="1">The sequence shown here is derived from an EMBL/GenBank/DDBJ whole genome shotgun (WGS) entry which is preliminary data.</text>
</comment>
<protein>
    <submittedName>
        <fullName evidence="1">Uncharacterized protein</fullName>
    </submittedName>
</protein>
<dbReference type="EMBL" id="SJPU01000002">
    <property type="protein sequence ID" value="TWU15383.1"/>
    <property type="molecule type" value="Genomic_DNA"/>
</dbReference>
<gene>
    <name evidence="1" type="ORF">Poly21_25780</name>
</gene>